<dbReference type="Pfam" id="PF12019">
    <property type="entry name" value="GspH"/>
    <property type="match status" value="1"/>
</dbReference>
<sequence length="185" mass="19869">MVPRNSRLRRKQSGMTLVEQIMVLAIMAVLAGIAMPPLRNLLNRNLLQVAQTDFIAALQHARETAATSGKRTLFCPTRDGSSCSDDMRWDNGWLLGHDANFDDQPDNGPLYTGHGYAGKLIVHSSSGRHIVRFRPDGSASGSNITLLFCQPSDAAHALSVVVSNSGRIRGAPASAEQAATCAQTN</sequence>
<name>A0A502C9L2_9GAMM</name>
<dbReference type="InterPro" id="IPR045584">
    <property type="entry name" value="Pilin-like"/>
</dbReference>
<evidence type="ECO:0000256" key="10">
    <source>
        <dbReference type="ARBA" id="ARBA00030775"/>
    </source>
</evidence>
<keyword evidence="6 11" id="KW-0812">Transmembrane</keyword>
<evidence type="ECO:0000256" key="5">
    <source>
        <dbReference type="ARBA" id="ARBA00022519"/>
    </source>
</evidence>
<keyword evidence="8 11" id="KW-0472">Membrane</keyword>
<evidence type="ECO:0000256" key="8">
    <source>
        <dbReference type="ARBA" id="ARBA00023136"/>
    </source>
</evidence>
<dbReference type="InterPro" id="IPR022346">
    <property type="entry name" value="T2SS_GspH"/>
</dbReference>
<dbReference type="Proteomes" id="UP000319486">
    <property type="component" value="Unassembled WGS sequence"/>
</dbReference>
<dbReference type="InterPro" id="IPR012902">
    <property type="entry name" value="N_methyl_site"/>
</dbReference>
<evidence type="ECO:0000256" key="6">
    <source>
        <dbReference type="ARBA" id="ARBA00022692"/>
    </source>
</evidence>
<gene>
    <name evidence="13" type="ORF">EAH88_10660</name>
</gene>
<feature type="domain" description="General secretion pathway GspH" evidence="12">
    <location>
        <begin position="52"/>
        <end position="166"/>
    </location>
</feature>
<dbReference type="RefSeq" id="WP_140652497.1">
    <property type="nucleotide sequence ID" value="NZ_RCZB01000003.1"/>
</dbReference>
<keyword evidence="3" id="KW-1003">Cell membrane</keyword>
<keyword evidence="5" id="KW-0997">Cell inner membrane</keyword>
<keyword evidence="14" id="KW-1185">Reference proteome</keyword>
<comment type="subcellular location">
    <subcellularLocation>
        <location evidence="1">Cell inner membrane</location>
        <topology evidence="1">Single-pass membrane protein</topology>
    </subcellularLocation>
</comment>
<dbReference type="Gene3D" id="3.55.40.10">
    <property type="entry name" value="minor pseudopilin epsh domain"/>
    <property type="match status" value="1"/>
</dbReference>
<evidence type="ECO:0000256" key="11">
    <source>
        <dbReference type="SAM" id="Phobius"/>
    </source>
</evidence>
<keyword evidence="7 11" id="KW-1133">Transmembrane helix</keyword>
<evidence type="ECO:0000313" key="14">
    <source>
        <dbReference type="Proteomes" id="UP000319486"/>
    </source>
</evidence>
<evidence type="ECO:0000256" key="3">
    <source>
        <dbReference type="ARBA" id="ARBA00022475"/>
    </source>
</evidence>
<evidence type="ECO:0000256" key="4">
    <source>
        <dbReference type="ARBA" id="ARBA00022481"/>
    </source>
</evidence>
<dbReference type="SUPFAM" id="SSF54523">
    <property type="entry name" value="Pili subunits"/>
    <property type="match status" value="1"/>
</dbReference>
<dbReference type="Pfam" id="PF07963">
    <property type="entry name" value="N_methyl"/>
    <property type="match status" value="1"/>
</dbReference>
<evidence type="ECO:0000256" key="2">
    <source>
        <dbReference type="ARBA" id="ARBA00021549"/>
    </source>
</evidence>
<dbReference type="OrthoDB" id="2313614at2"/>
<accession>A0A502C9L2</accession>
<evidence type="ECO:0000313" key="13">
    <source>
        <dbReference type="EMBL" id="TPG08689.1"/>
    </source>
</evidence>
<dbReference type="EMBL" id="RCZO01000005">
    <property type="protein sequence ID" value="TPG08689.1"/>
    <property type="molecule type" value="Genomic_DNA"/>
</dbReference>
<protein>
    <recommendedName>
        <fullName evidence="2">Type II secretion system protein H</fullName>
    </recommendedName>
    <alternativeName>
        <fullName evidence="10">General secretion pathway protein H</fullName>
    </alternativeName>
</protein>
<feature type="transmembrane region" description="Helical" evidence="11">
    <location>
        <begin position="21"/>
        <end position="38"/>
    </location>
</feature>
<dbReference type="GO" id="GO:0015628">
    <property type="term" value="P:protein secretion by the type II secretion system"/>
    <property type="evidence" value="ECO:0007669"/>
    <property type="project" value="InterPro"/>
</dbReference>
<evidence type="ECO:0000259" key="12">
    <source>
        <dbReference type="Pfam" id="PF12019"/>
    </source>
</evidence>
<proteinExistence type="inferred from homology"/>
<dbReference type="GO" id="GO:0015627">
    <property type="term" value="C:type II protein secretion system complex"/>
    <property type="evidence" value="ECO:0007669"/>
    <property type="project" value="InterPro"/>
</dbReference>
<dbReference type="AlphaFoldDB" id="A0A502C9L2"/>
<keyword evidence="4" id="KW-0488">Methylation</keyword>
<evidence type="ECO:0000256" key="7">
    <source>
        <dbReference type="ARBA" id="ARBA00022989"/>
    </source>
</evidence>
<evidence type="ECO:0000256" key="1">
    <source>
        <dbReference type="ARBA" id="ARBA00004377"/>
    </source>
</evidence>
<comment type="similarity">
    <text evidence="9">Belongs to the GSP H family.</text>
</comment>
<reference evidence="13 14" key="1">
    <citation type="journal article" date="2019" name="Environ. Microbiol.">
        <title>Species interactions and distinct microbial communities in high Arctic permafrost affected cryosols are associated with the CH4 and CO2 gas fluxes.</title>
        <authorList>
            <person name="Altshuler I."/>
            <person name="Hamel J."/>
            <person name="Turney S."/>
            <person name="Magnuson E."/>
            <person name="Levesque R."/>
            <person name="Greer C."/>
            <person name="Whyte L.G."/>
        </authorList>
    </citation>
    <scope>NUCLEOTIDE SEQUENCE [LARGE SCALE GENOMIC DNA]</scope>
    <source>
        <strain evidence="13 14">S13Y</strain>
    </source>
</reference>
<organism evidence="13 14">
    <name type="scientific">Rhodanobacter glycinis</name>
    <dbReference type="NCBI Taxonomy" id="582702"/>
    <lineage>
        <taxon>Bacteria</taxon>
        <taxon>Pseudomonadati</taxon>
        <taxon>Pseudomonadota</taxon>
        <taxon>Gammaproteobacteria</taxon>
        <taxon>Lysobacterales</taxon>
        <taxon>Rhodanobacteraceae</taxon>
        <taxon>Rhodanobacter</taxon>
    </lineage>
</organism>
<dbReference type="GO" id="GO:0005886">
    <property type="term" value="C:plasma membrane"/>
    <property type="evidence" value="ECO:0007669"/>
    <property type="project" value="UniProtKB-SubCell"/>
</dbReference>
<comment type="caution">
    <text evidence="13">The sequence shown here is derived from an EMBL/GenBank/DDBJ whole genome shotgun (WGS) entry which is preliminary data.</text>
</comment>
<dbReference type="NCBIfam" id="TIGR02532">
    <property type="entry name" value="IV_pilin_GFxxxE"/>
    <property type="match status" value="1"/>
</dbReference>
<evidence type="ECO:0000256" key="9">
    <source>
        <dbReference type="ARBA" id="ARBA00025772"/>
    </source>
</evidence>